<dbReference type="Proteomes" id="UP000285301">
    <property type="component" value="Unassembled WGS sequence"/>
</dbReference>
<accession>A0A3S3NL64</accession>
<gene>
    <name evidence="1" type="ORF">B4U79_03514</name>
</gene>
<evidence type="ECO:0000313" key="2">
    <source>
        <dbReference type="Proteomes" id="UP000285301"/>
    </source>
</evidence>
<dbReference type="AlphaFoldDB" id="A0A3S3NL64"/>
<protein>
    <submittedName>
        <fullName evidence="1">Uncharacterized protein</fullName>
    </submittedName>
</protein>
<sequence>MPMLQMLDYKVNYENHAKFRDGKNRKLGSPKGTDIVIFVSVTSHLKINIVLTATSALLKMAECRSIALLVKDVLKIHGSIVILVDFVPFHIVINFSHIYRLGSINL</sequence>
<dbReference type="EMBL" id="NCKU01008924">
    <property type="protein sequence ID" value="RWS01588.1"/>
    <property type="molecule type" value="Genomic_DNA"/>
</dbReference>
<name>A0A3S3NL64_9ACAR</name>
<organism evidence="1 2">
    <name type="scientific">Dinothrombium tinctorium</name>
    <dbReference type="NCBI Taxonomy" id="1965070"/>
    <lineage>
        <taxon>Eukaryota</taxon>
        <taxon>Metazoa</taxon>
        <taxon>Ecdysozoa</taxon>
        <taxon>Arthropoda</taxon>
        <taxon>Chelicerata</taxon>
        <taxon>Arachnida</taxon>
        <taxon>Acari</taxon>
        <taxon>Acariformes</taxon>
        <taxon>Trombidiformes</taxon>
        <taxon>Prostigmata</taxon>
        <taxon>Anystina</taxon>
        <taxon>Parasitengona</taxon>
        <taxon>Trombidioidea</taxon>
        <taxon>Trombidiidae</taxon>
        <taxon>Dinothrombium</taxon>
    </lineage>
</organism>
<keyword evidence="2" id="KW-1185">Reference proteome</keyword>
<evidence type="ECO:0000313" key="1">
    <source>
        <dbReference type="EMBL" id="RWS01588.1"/>
    </source>
</evidence>
<comment type="caution">
    <text evidence="1">The sequence shown here is derived from an EMBL/GenBank/DDBJ whole genome shotgun (WGS) entry which is preliminary data.</text>
</comment>
<proteinExistence type="predicted"/>
<dbReference type="OrthoDB" id="431817at2759"/>
<reference evidence="1 2" key="1">
    <citation type="journal article" date="2018" name="Gigascience">
        <title>Genomes of trombidid mites reveal novel predicted allergens and laterally-transferred genes associated with secondary metabolism.</title>
        <authorList>
            <person name="Dong X."/>
            <person name="Chaisiri K."/>
            <person name="Xia D."/>
            <person name="Armstrong S.D."/>
            <person name="Fang Y."/>
            <person name="Donnelly M.J."/>
            <person name="Kadowaki T."/>
            <person name="McGarry J.W."/>
            <person name="Darby A.C."/>
            <person name="Makepeace B.L."/>
        </authorList>
    </citation>
    <scope>NUCLEOTIDE SEQUENCE [LARGE SCALE GENOMIC DNA]</scope>
    <source>
        <strain evidence="1">UoL-WK</strain>
    </source>
</reference>